<dbReference type="Gene3D" id="2.130.10.10">
    <property type="entry name" value="YVTN repeat-like/Quinoprotein amine dehydrogenase"/>
    <property type="match status" value="1"/>
</dbReference>
<dbReference type="InterPro" id="IPR048720">
    <property type="entry name" value="PROPPIN"/>
</dbReference>
<dbReference type="OrthoDB" id="1667587at2759"/>
<dbReference type="Pfam" id="PF21032">
    <property type="entry name" value="PROPPIN"/>
    <property type="match status" value="1"/>
</dbReference>
<evidence type="ECO:0000313" key="6">
    <source>
        <dbReference type="Proteomes" id="UP000294933"/>
    </source>
</evidence>
<dbReference type="InterPro" id="IPR036322">
    <property type="entry name" value="WD40_repeat_dom_sf"/>
</dbReference>
<evidence type="ECO:0000256" key="2">
    <source>
        <dbReference type="ARBA" id="ARBA00022737"/>
    </source>
</evidence>
<keyword evidence="1" id="KW-0853">WD repeat</keyword>
<gene>
    <name evidence="5" type="ORF">BD410DRAFT_780196</name>
</gene>
<evidence type="ECO:0000256" key="4">
    <source>
        <dbReference type="SAM" id="MobiDB-lite"/>
    </source>
</evidence>
<dbReference type="EMBL" id="ML170156">
    <property type="protein sequence ID" value="TDL29716.1"/>
    <property type="molecule type" value="Genomic_DNA"/>
</dbReference>
<keyword evidence="6" id="KW-1185">Reference proteome</keyword>
<dbReference type="GO" id="GO:0005737">
    <property type="term" value="C:cytoplasm"/>
    <property type="evidence" value="ECO:0007669"/>
    <property type="project" value="UniProtKB-ARBA"/>
</dbReference>
<dbReference type="PANTHER" id="PTHR11227">
    <property type="entry name" value="WD-REPEAT PROTEIN INTERACTING WITH PHOSPHOINOSIDES WIPI -RELATED"/>
    <property type="match status" value="1"/>
</dbReference>
<dbReference type="Proteomes" id="UP000294933">
    <property type="component" value="Unassembled WGS sequence"/>
</dbReference>
<protein>
    <submittedName>
        <fullName evidence="5">Uncharacterized protein</fullName>
    </submittedName>
</protein>
<accession>A0A4R5XH15</accession>
<feature type="compositionally biased region" description="Low complexity" evidence="4">
    <location>
        <begin position="388"/>
        <end position="424"/>
    </location>
</feature>
<dbReference type="SMART" id="SM00320">
    <property type="entry name" value="WD40"/>
    <property type="match status" value="2"/>
</dbReference>
<evidence type="ECO:0000256" key="1">
    <source>
        <dbReference type="ARBA" id="ARBA00022574"/>
    </source>
</evidence>
<dbReference type="SUPFAM" id="SSF50978">
    <property type="entry name" value="WD40 repeat-like"/>
    <property type="match status" value="1"/>
</dbReference>
<evidence type="ECO:0000313" key="5">
    <source>
        <dbReference type="EMBL" id="TDL29716.1"/>
    </source>
</evidence>
<feature type="region of interest" description="Disordered" evidence="4">
    <location>
        <begin position="172"/>
        <end position="201"/>
    </location>
</feature>
<evidence type="ECO:0000256" key="3">
    <source>
        <dbReference type="ARBA" id="ARBA00025740"/>
    </source>
</evidence>
<sequence length="459" mass="50355">MHLARHSITSTTPIQINDARFDADARIFTASTPSGFAVYRSWPLKLLRKREFTGGTLAAVLPLHTSSLLFLLGGGRSPLYPPNKVVLWDDALGREVAELEFREKVRGIACRRGWLAVALRRRVVVFQVGEQVTRFQEWDTGDNEKGLVAIATSTFSTLLVISGRQMGHVQLIQLPPCPPPAPKSPPSPTLPRSPPPKPAKHPVSIIAAHTTALAALAVVPSGKLLATASNRGTLVRVWDSHSGELLREFRRGTDKAEIYGVAFRPDEREICVWSDKGTVHVFSLTVDGRASNRHSALSPLTPFLSLPKYFDSEWSFAQYRIPSQTSHISLSSASKLSEIAEGERCNVAWIEVPKDVAASSGRDSNMEYQLIALTYSGGWYRLSIPGAAPSARNSSSTSPPTPSANRLPTRTPLPRPRSSSSSSSAGRGDKGKEKERDSKEGRDCILKEFRRYGRWDGWG</sequence>
<keyword evidence="2" id="KW-0677">Repeat</keyword>
<feature type="compositionally biased region" description="Basic and acidic residues" evidence="4">
    <location>
        <begin position="427"/>
        <end position="443"/>
    </location>
</feature>
<dbReference type="VEuPathDB" id="FungiDB:BD410DRAFT_780196"/>
<reference evidence="5 6" key="1">
    <citation type="submission" date="2018-06" db="EMBL/GenBank/DDBJ databases">
        <title>A transcriptomic atlas of mushroom development highlights an independent origin of complex multicellularity.</title>
        <authorList>
            <consortium name="DOE Joint Genome Institute"/>
            <person name="Krizsan K."/>
            <person name="Almasi E."/>
            <person name="Merenyi Z."/>
            <person name="Sahu N."/>
            <person name="Viragh M."/>
            <person name="Koszo T."/>
            <person name="Mondo S."/>
            <person name="Kiss B."/>
            <person name="Balint B."/>
            <person name="Kues U."/>
            <person name="Barry K."/>
            <person name="Hegedus J.C."/>
            <person name="Henrissat B."/>
            <person name="Johnson J."/>
            <person name="Lipzen A."/>
            <person name="Ohm R."/>
            <person name="Nagy I."/>
            <person name="Pangilinan J."/>
            <person name="Yan J."/>
            <person name="Xiong Y."/>
            <person name="Grigoriev I.V."/>
            <person name="Hibbett D.S."/>
            <person name="Nagy L.G."/>
        </authorList>
    </citation>
    <scope>NUCLEOTIDE SEQUENCE [LARGE SCALE GENOMIC DNA]</scope>
    <source>
        <strain evidence="5 6">SZMC22713</strain>
    </source>
</reference>
<dbReference type="AlphaFoldDB" id="A0A4R5XH15"/>
<dbReference type="InterPro" id="IPR001680">
    <property type="entry name" value="WD40_rpt"/>
</dbReference>
<proteinExistence type="inferred from homology"/>
<feature type="compositionally biased region" description="Pro residues" evidence="4">
    <location>
        <begin position="175"/>
        <end position="197"/>
    </location>
</feature>
<comment type="similarity">
    <text evidence="3">Belongs to the WD repeat PROPPIN family.</text>
</comment>
<feature type="region of interest" description="Disordered" evidence="4">
    <location>
        <begin position="388"/>
        <end position="443"/>
    </location>
</feature>
<dbReference type="STRING" id="50990.A0A4R5XH15"/>
<organism evidence="5 6">
    <name type="scientific">Rickenella mellea</name>
    <dbReference type="NCBI Taxonomy" id="50990"/>
    <lineage>
        <taxon>Eukaryota</taxon>
        <taxon>Fungi</taxon>
        <taxon>Dikarya</taxon>
        <taxon>Basidiomycota</taxon>
        <taxon>Agaricomycotina</taxon>
        <taxon>Agaricomycetes</taxon>
        <taxon>Hymenochaetales</taxon>
        <taxon>Rickenellaceae</taxon>
        <taxon>Rickenella</taxon>
    </lineage>
</organism>
<dbReference type="InterPro" id="IPR015943">
    <property type="entry name" value="WD40/YVTN_repeat-like_dom_sf"/>
</dbReference>
<name>A0A4R5XH15_9AGAM</name>